<accession>A0A445AM57</accession>
<dbReference type="SUPFAM" id="SSF50386">
    <property type="entry name" value="STI-like"/>
    <property type="match status" value="1"/>
</dbReference>
<dbReference type="EMBL" id="SDMP01000011">
    <property type="protein sequence ID" value="RYR27523.1"/>
    <property type="molecule type" value="Genomic_DNA"/>
</dbReference>
<evidence type="ECO:0000256" key="3">
    <source>
        <dbReference type="SAM" id="SignalP"/>
    </source>
</evidence>
<comment type="caution">
    <text evidence="4">The sequence shown here is derived from an EMBL/GenBank/DDBJ whole genome shotgun (WGS) entry which is preliminary data.</text>
</comment>
<dbReference type="PANTHER" id="PTHR33107:SF81">
    <property type="entry name" value="TRYPSIN INHIBITOR A"/>
    <property type="match status" value="1"/>
</dbReference>
<dbReference type="AlphaFoldDB" id="A0A445AM57"/>
<sequence length="213" mass="23439">MLIKLFVSLAIYIGLLITILSSIEPSSSSSDANSAVLDTQGNKIQSGVEYYVKPAITDDVGGYVTLIDRFCNNGSCPLCIGQQNVVGASRFSIKFTPFIEGESMVRENRDFKALTLCVQSTEWKVGDQESVKRLIVACDGDDDQGLLKGFFRIEKGNLGIYYFVWCPLEVCPNCRLNCSYVGSWIDENGNRFLALGANSTLPLIFEKVNDLSS</sequence>
<proteinExistence type="inferred from homology"/>
<evidence type="ECO:0000256" key="1">
    <source>
        <dbReference type="ARBA" id="ARBA00005440"/>
    </source>
</evidence>
<feature type="signal peptide" evidence="3">
    <location>
        <begin position="1"/>
        <end position="22"/>
    </location>
</feature>
<dbReference type="GO" id="GO:0004866">
    <property type="term" value="F:endopeptidase inhibitor activity"/>
    <property type="evidence" value="ECO:0007669"/>
    <property type="project" value="InterPro"/>
</dbReference>
<keyword evidence="5" id="KW-1185">Reference proteome</keyword>
<evidence type="ECO:0000256" key="2">
    <source>
        <dbReference type="ARBA" id="ARBA00023157"/>
    </source>
</evidence>
<dbReference type="InterPro" id="IPR011065">
    <property type="entry name" value="Kunitz_inhibitor_STI-like_sf"/>
</dbReference>
<dbReference type="Pfam" id="PF00197">
    <property type="entry name" value="Kunitz_legume"/>
    <property type="match status" value="1"/>
</dbReference>
<comment type="similarity">
    <text evidence="1">Belongs to the protease inhibitor I3 (leguminous Kunitz-type inhibitor) family.</text>
</comment>
<organism evidence="4 5">
    <name type="scientific">Arachis hypogaea</name>
    <name type="common">Peanut</name>
    <dbReference type="NCBI Taxonomy" id="3818"/>
    <lineage>
        <taxon>Eukaryota</taxon>
        <taxon>Viridiplantae</taxon>
        <taxon>Streptophyta</taxon>
        <taxon>Embryophyta</taxon>
        <taxon>Tracheophyta</taxon>
        <taxon>Spermatophyta</taxon>
        <taxon>Magnoliopsida</taxon>
        <taxon>eudicotyledons</taxon>
        <taxon>Gunneridae</taxon>
        <taxon>Pentapetalae</taxon>
        <taxon>rosids</taxon>
        <taxon>fabids</taxon>
        <taxon>Fabales</taxon>
        <taxon>Fabaceae</taxon>
        <taxon>Papilionoideae</taxon>
        <taxon>50 kb inversion clade</taxon>
        <taxon>dalbergioids sensu lato</taxon>
        <taxon>Dalbergieae</taxon>
        <taxon>Pterocarpus clade</taxon>
        <taxon>Arachis</taxon>
    </lineage>
</organism>
<reference evidence="4 5" key="1">
    <citation type="submission" date="2019-01" db="EMBL/GenBank/DDBJ databases">
        <title>Sequencing of cultivated peanut Arachis hypogaea provides insights into genome evolution and oil improvement.</title>
        <authorList>
            <person name="Chen X."/>
        </authorList>
    </citation>
    <scope>NUCLEOTIDE SEQUENCE [LARGE SCALE GENOMIC DNA]</scope>
    <source>
        <strain evidence="5">cv. Fuhuasheng</strain>
        <tissue evidence="4">Leaves</tissue>
    </source>
</reference>
<dbReference type="STRING" id="3818.A0A445AM57"/>
<gene>
    <name evidence="4" type="ORF">Ahy_B01g051542</name>
</gene>
<evidence type="ECO:0000313" key="4">
    <source>
        <dbReference type="EMBL" id="RYR27523.1"/>
    </source>
</evidence>
<keyword evidence="2" id="KW-1015">Disulfide bond</keyword>
<dbReference type="PANTHER" id="PTHR33107">
    <property type="entry name" value="KUNITZ TRYPSIN INHIBITOR 2"/>
    <property type="match status" value="1"/>
</dbReference>
<dbReference type="Proteomes" id="UP000289738">
    <property type="component" value="Chromosome B01"/>
</dbReference>
<dbReference type="SMART" id="SM00452">
    <property type="entry name" value="STI"/>
    <property type="match status" value="1"/>
</dbReference>
<evidence type="ECO:0000313" key="5">
    <source>
        <dbReference type="Proteomes" id="UP000289738"/>
    </source>
</evidence>
<keyword evidence="3" id="KW-0732">Signal</keyword>
<protein>
    <submittedName>
        <fullName evidence="4">Uncharacterized protein</fullName>
    </submittedName>
</protein>
<feature type="chain" id="PRO_5019143290" evidence="3">
    <location>
        <begin position="23"/>
        <end position="213"/>
    </location>
</feature>
<dbReference type="InterPro" id="IPR002160">
    <property type="entry name" value="Prot_inh_Kunz-lg"/>
</dbReference>
<dbReference type="Gene3D" id="2.80.10.50">
    <property type="match status" value="1"/>
</dbReference>
<dbReference type="PRINTS" id="PR00291">
    <property type="entry name" value="KUNITZINHBTR"/>
</dbReference>
<name>A0A445AM57_ARAHY</name>